<keyword evidence="2" id="KW-1185">Reference proteome</keyword>
<dbReference type="RefSeq" id="XP_033593651.1">
    <property type="nucleotide sequence ID" value="XM_033732170.1"/>
</dbReference>
<name>A0A6A6Q472_9PEZI</name>
<protein>
    <submittedName>
        <fullName evidence="1">Uncharacterized protein</fullName>
    </submittedName>
</protein>
<proteinExistence type="predicted"/>
<dbReference type="GeneID" id="54473172"/>
<gene>
    <name evidence="1" type="ORF">BDY17DRAFT_288305</name>
</gene>
<dbReference type="EMBL" id="MU001631">
    <property type="protein sequence ID" value="KAF2487082.1"/>
    <property type="molecule type" value="Genomic_DNA"/>
</dbReference>
<dbReference type="Proteomes" id="UP000799767">
    <property type="component" value="Unassembled WGS sequence"/>
</dbReference>
<evidence type="ECO:0000313" key="1">
    <source>
        <dbReference type="EMBL" id="KAF2487082.1"/>
    </source>
</evidence>
<evidence type="ECO:0000313" key="2">
    <source>
        <dbReference type="Proteomes" id="UP000799767"/>
    </source>
</evidence>
<accession>A0A6A6Q472</accession>
<organism evidence="1 2">
    <name type="scientific">Neohortaea acidophila</name>
    <dbReference type="NCBI Taxonomy" id="245834"/>
    <lineage>
        <taxon>Eukaryota</taxon>
        <taxon>Fungi</taxon>
        <taxon>Dikarya</taxon>
        <taxon>Ascomycota</taxon>
        <taxon>Pezizomycotina</taxon>
        <taxon>Dothideomycetes</taxon>
        <taxon>Dothideomycetidae</taxon>
        <taxon>Mycosphaerellales</taxon>
        <taxon>Teratosphaeriaceae</taxon>
        <taxon>Neohortaea</taxon>
    </lineage>
</organism>
<dbReference type="AlphaFoldDB" id="A0A6A6Q472"/>
<sequence>MSRPTHWVWARWLDPTRPMPGVARETSLDQICLYASMSSSARALGVVNHTTLLSTSIQASRNPSNPFVTSHLPMPNQPTLKHRRLPLQNLLHPRSRIALLHPPSPRRRVVARRARLERNRRRAPRQRGGGVDVLAVDVLRAGDVAAALRPLGVFLLEFVEFEFVAEVGEEAHF</sequence>
<reference evidence="1" key="1">
    <citation type="journal article" date="2020" name="Stud. Mycol.">
        <title>101 Dothideomycetes genomes: a test case for predicting lifestyles and emergence of pathogens.</title>
        <authorList>
            <person name="Haridas S."/>
            <person name="Albert R."/>
            <person name="Binder M."/>
            <person name="Bloem J."/>
            <person name="Labutti K."/>
            <person name="Salamov A."/>
            <person name="Andreopoulos B."/>
            <person name="Baker S."/>
            <person name="Barry K."/>
            <person name="Bills G."/>
            <person name="Bluhm B."/>
            <person name="Cannon C."/>
            <person name="Castanera R."/>
            <person name="Culley D."/>
            <person name="Daum C."/>
            <person name="Ezra D."/>
            <person name="Gonzalez J."/>
            <person name="Henrissat B."/>
            <person name="Kuo A."/>
            <person name="Liang C."/>
            <person name="Lipzen A."/>
            <person name="Lutzoni F."/>
            <person name="Magnuson J."/>
            <person name="Mondo S."/>
            <person name="Nolan M."/>
            <person name="Ohm R."/>
            <person name="Pangilinan J."/>
            <person name="Park H.-J."/>
            <person name="Ramirez L."/>
            <person name="Alfaro M."/>
            <person name="Sun H."/>
            <person name="Tritt A."/>
            <person name="Yoshinaga Y."/>
            <person name="Zwiers L.-H."/>
            <person name="Turgeon B."/>
            <person name="Goodwin S."/>
            <person name="Spatafora J."/>
            <person name="Crous P."/>
            <person name="Grigoriev I."/>
        </authorList>
    </citation>
    <scope>NUCLEOTIDE SEQUENCE</scope>
    <source>
        <strain evidence="1">CBS 113389</strain>
    </source>
</reference>